<sequence length="86" mass="9555">MGIFNFSFNKREASNSDLVIDKAEKELRDVLLGNSVKPEIVVTRDNVMQIPTLASGVNMISKLIASLPIKMYEIVDGEVNEITDDN</sequence>
<name>A0ABS2FIY0_9CLOT</name>
<organism evidence="1 2">
    <name type="scientific">Clostridium saudiense</name>
    <dbReference type="NCBI Taxonomy" id="1414720"/>
    <lineage>
        <taxon>Bacteria</taxon>
        <taxon>Bacillati</taxon>
        <taxon>Bacillota</taxon>
        <taxon>Clostridia</taxon>
        <taxon>Eubacteriales</taxon>
        <taxon>Clostridiaceae</taxon>
        <taxon>Clostridium</taxon>
    </lineage>
</organism>
<evidence type="ECO:0000313" key="2">
    <source>
        <dbReference type="Proteomes" id="UP000767334"/>
    </source>
</evidence>
<comment type="caution">
    <text evidence="1">The sequence shown here is derived from an EMBL/GenBank/DDBJ whole genome shotgun (WGS) entry which is preliminary data.</text>
</comment>
<proteinExistence type="predicted"/>
<evidence type="ECO:0000313" key="1">
    <source>
        <dbReference type="EMBL" id="MBM6819962.1"/>
    </source>
</evidence>
<protein>
    <submittedName>
        <fullName evidence="1">Uncharacterized protein</fullName>
    </submittedName>
</protein>
<dbReference type="Proteomes" id="UP000767334">
    <property type="component" value="Unassembled WGS sequence"/>
</dbReference>
<accession>A0ABS2FIY0</accession>
<gene>
    <name evidence="1" type="ORF">H6A19_11555</name>
</gene>
<reference evidence="1 2" key="1">
    <citation type="journal article" date="2021" name="Sci. Rep.">
        <title>The distribution of antibiotic resistance genes in chicken gut microbiota commensals.</title>
        <authorList>
            <person name="Juricova H."/>
            <person name="Matiasovicova J."/>
            <person name="Kubasova T."/>
            <person name="Cejkova D."/>
            <person name="Rychlik I."/>
        </authorList>
    </citation>
    <scope>NUCLEOTIDE SEQUENCE [LARGE SCALE GENOMIC DNA]</scope>
    <source>
        <strain evidence="1 2">An435</strain>
    </source>
</reference>
<dbReference type="EMBL" id="JACJLL010000073">
    <property type="protein sequence ID" value="MBM6819962.1"/>
    <property type="molecule type" value="Genomic_DNA"/>
</dbReference>
<keyword evidence="2" id="KW-1185">Reference proteome</keyword>
<feature type="non-terminal residue" evidence="1">
    <location>
        <position position="86"/>
    </location>
</feature>